<name>A0A6A6JVE4_WESOR</name>
<keyword evidence="3" id="KW-0560">Oxidoreductase</keyword>
<dbReference type="InterPro" id="IPR023753">
    <property type="entry name" value="FAD/NAD-binding_dom"/>
</dbReference>
<dbReference type="Proteomes" id="UP000800097">
    <property type="component" value="Unassembled WGS sequence"/>
</dbReference>
<dbReference type="GO" id="GO:0016491">
    <property type="term" value="F:oxidoreductase activity"/>
    <property type="evidence" value="ECO:0007669"/>
    <property type="project" value="UniProtKB-KW"/>
</dbReference>
<gene>
    <name evidence="5" type="ORF">EI97DRAFT_455255</name>
</gene>
<comment type="similarity">
    <text evidence="1">Belongs to the class-II pyridine nucleotide-disulfide oxidoreductase family.</text>
</comment>
<dbReference type="PANTHER" id="PTHR48105">
    <property type="entry name" value="THIOREDOXIN REDUCTASE 1-RELATED-RELATED"/>
    <property type="match status" value="1"/>
</dbReference>
<reference evidence="5" key="1">
    <citation type="journal article" date="2020" name="Stud. Mycol.">
        <title>101 Dothideomycetes genomes: a test case for predicting lifestyles and emergence of pathogens.</title>
        <authorList>
            <person name="Haridas S."/>
            <person name="Albert R."/>
            <person name="Binder M."/>
            <person name="Bloem J."/>
            <person name="Labutti K."/>
            <person name="Salamov A."/>
            <person name="Andreopoulos B."/>
            <person name="Baker S."/>
            <person name="Barry K."/>
            <person name="Bills G."/>
            <person name="Bluhm B."/>
            <person name="Cannon C."/>
            <person name="Castanera R."/>
            <person name="Culley D."/>
            <person name="Daum C."/>
            <person name="Ezra D."/>
            <person name="Gonzalez J."/>
            <person name="Henrissat B."/>
            <person name="Kuo A."/>
            <person name="Liang C."/>
            <person name="Lipzen A."/>
            <person name="Lutzoni F."/>
            <person name="Magnuson J."/>
            <person name="Mondo S."/>
            <person name="Nolan M."/>
            <person name="Ohm R."/>
            <person name="Pangilinan J."/>
            <person name="Park H.-J."/>
            <person name="Ramirez L."/>
            <person name="Alfaro M."/>
            <person name="Sun H."/>
            <person name="Tritt A."/>
            <person name="Yoshinaga Y."/>
            <person name="Zwiers L.-H."/>
            <person name="Turgeon B."/>
            <person name="Goodwin S."/>
            <person name="Spatafora J."/>
            <person name="Crous P."/>
            <person name="Grigoriev I."/>
        </authorList>
    </citation>
    <scope>NUCLEOTIDE SEQUENCE</scope>
    <source>
        <strain evidence="5">CBS 379.55</strain>
    </source>
</reference>
<sequence>MAASQKIYDAIIIGGGPAGLSAALGLSRICRSSILFDSGEYRNQGSTAMHTYLTRDGINPSEFRSTGRREIERKYSAYATFVNNKIVSVKNTDILPDYKGFEAVDSTNTTYRGRKLVLATGTEDVLPTDIDGYKENWPSHIHQCPFCDGFEHKDHPIGLLGFPNPGYAHFALMCRTLNPDITVYSNGPVPTDDATQLALAKVQATGIKLDTRRIRRLVNNGVGPDKGITLEFESGPSATLGTLMHKPPTRSRAQSLIAQLGLNLTPQGEVELTNPMMLATNVPGCIVAGDTHEMMKQAIVAAGAGVRAAAVVTMQLAGEEGERALAAARAAKEGEQAASL</sequence>
<dbReference type="PRINTS" id="PR00469">
    <property type="entry name" value="PNDRDTASEII"/>
</dbReference>
<dbReference type="RefSeq" id="XP_033657895.1">
    <property type="nucleotide sequence ID" value="XM_033800627.1"/>
</dbReference>
<dbReference type="InterPro" id="IPR050097">
    <property type="entry name" value="Ferredoxin-NADP_redctase_2"/>
</dbReference>
<dbReference type="GeneID" id="54553802"/>
<organism evidence="5 6">
    <name type="scientific">Westerdykella ornata</name>
    <dbReference type="NCBI Taxonomy" id="318751"/>
    <lineage>
        <taxon>Eukaryota</taxon>
        <taxon>Fungi</taxon>
        <taxon>Dikarya</taxon>
        <taxon>Ascomycota</taxon>
        <taxon>Pezizomycotina</taxon>
        <taxon>Dothideomycetes</taxon>
        <taxon>Pleosporomycetidae</taxon>
        <taxon>Pleosporales</taxon>
        <taxon>Sporormiaceae</taxon>
        <taxon>Westerdykella</taxon>
    </lineage>
</organism>
<evidence type="ECO:0000256" key="2">
    <source>
        <dbReference type="ARBA" id="ARBA00022630"/>
    </source>
</evidence>
<evidence type="ECO:0000259" key="4">
    <source>
        <dbReference type="Pfam" id="PF07992"/>
    </source>
</evidence>
<feature type="domain" description="FAD/NAD(P)-binding" evidence="4">
    <location>
        <begin position="8"/>
        <end position="305"/>
    </location>
</feature>
<dbReference type="Pfam" id="PF07992">
    <property type="entry name" value="Pyr_redox_2"/>
    <property type="match status" value="1"/>
</dbReference>
<evidence type="ECO:0000313" key="6">
    <source>
        <dbReference type="Proteomes" id="UP000800097"/>
    </source>
</evidence>
<dbReference type="GO" id="GO:0097237">
    <property type="term" value="P:cellular response to toxic substance"/>
    <property type="evidence" value="ECO:0007669"/>
    <property type="project" value="UniProtKB-ARBA"/>
</dbReference>
<protein>
    <submittedName>
        <fullName evidence="5">FAD/NAD(P)-binding domain-containing protein</fullName>
    </submittedName>
</protein>
<evidence type="ECO:0000256" key="3">
    <source>
        <dbReference type="ARBA" id="ARBA00023002"/>
    </source>
</evidence>
<proteinExistence type="inferred from homology"/>
<keyword evidence="2" id="KW-0285">Flavoprotein</keyword>
<evidence type="ECO:0000256" key="1">
    <source>
        <dbReference type="ARBA" id="ARBA00009333"/>
    </source>
</evidence>
<dbReference type="SUPFAM" id="SSF51905">
    <property type="entry name" value="FAD/NAD(P)-binding domain"/>
    <property type="match status" value="1"/>
</dbReference>
<dbReference type="AlphaFoldDB" id="A0A6A6JVE4"/>
<dbReference type="EMBL" id="ML986485">
    <property type="protein sequence ID" value="KAF2280357.1"/>
    <property type="molecule type" value="Genomic_DNA"/>
</dbReference>
<accession>A0A6A6JVE4</accession>
<keyword evidence="6" id="KW-1185">Reference proteome</keyword>
<dbReference type="InterPro" id="IPR036188">
    <property type="entry name" value="FAD/NAD-bd_sf"/>
</dbReference>
<dbReference type="Gene3D" id="3.50.50.60">
    <property type="entry name" value="FAD/NAD(P)-binding domain"/>
    <property type="match status" value="2"/>
</dbReference>
<evidence type="ECO:0000313" key="5">
    <source>
        <dbReference type="EMBL" id="KAF2280357.1"/>
    </source>
</evidence>
<dbReference type="PRINTS" id="PR00368">
    <property type="entry name" value="FADPNR"/>
</dbReference>
<dbReference type="OrthoDB" id="10260355at2759"/>